<keyword evidence="2" id="KW-1185">Reference proteome</keyword>
<evidence type="ECO:0000313" key="1">
    <source>
        <dbReference type="EMBL" id="GAA4680267.1"/>
    </source>
</evidence>
<proteinExistence type="predicted"/>
<dbReference type="Proteomes" id="UP001500621">
    <property type="component" value="Unassembled WGS sequence"/>
</dbReference>
<accession>A0ABP8W6F0</accession>
<comment type="caution">
    <text evidence="1">The sequence shown here is derived from an EMBL/GenBank/DDBJ whole genome shotgun (WGS) entry which is preliminary data.</text>
</comment>
<evidence type="ECO:0000313" key="2">
    <source>
        <dbReference type="Proteomes" id="UP001500621"/>
    </source>
</evidence>
<sequence length="94" mass="10473">MPERPLTDAEVRLVVMRWADRERRIARASLRRHVNAVRRELGMPSVEHEAIRAAGAAVSAAVGRIHHTFGTFRAAWAAGYAVAEQRHFTTADDA</sequence>
<gene>
    <name evidence="1" type="ORF">GCM10023226_16810</name>
</gene>
<dbReference type="EMBL" id="BAABIM010000002">
    <property type="protein sequence ID" value="GAA4680267.1"/>
    <property type="molecule type" value="Genomic_DNA"/>
</dbReference>
<reference evidence="2" key="1">
    <citation type="journal article" date="2019" name="Int. J. Syst. Evol. Microbiol.">
        <title>The Global Catalogue of Microorganisms (GCM) 10K type strain sequencing project: providing services to taxonomists for standard genome sequencing and annotation.</title>
        <authorList>
            <consortium name="The Broad Institute Genomics Platform"/>
            <consortium name="The Broad Institute Genome Sequencing Center for Infectious Disease"/>
            <person name="Wu L."/>
            <person name="Ma J."/>
        </authorList>
    </citation>
    <scope>NUCLEOTIDE SEQUENCE [LARGE SCALE GENOMIC DNA]</scope>
    <source>
        <strain evidence="2">JCM 18127</strain>
    </source>
</reference>
<name>A0ABP8W6F0_9ACTN</name>
<organism evidence="1 2">
    <name type="scientific">Nocardioides nanhaiensis</name>
    <dbReference type="NCBI Taxonomy" id="1476871"/>
    <lineage>
        <taxon>Bacteria</taxon>
        <taxon>Bacillati</taxon>
        <taxon>Actinomycetota</taxon>
        <taxon>Actinomycetes</taxon>
        <taxon>Propionibacteriales</taxon>
        <taxon>Nocardioidaceae</taxon>
        <taxon>Nocardioides</taxon>
    </lineage>
</organism>
<protein>
    <submittedName>
        <fullName evidence="1">Uncharacterized protein</fullName>
    </submittedName>
</protein>